<evidence type="ECO:0000256" key="1">
    <source>
        <dbReference type="SAM" id="MobiDB-lite"/>
    </source>
</evidence>
<protein>
    <submittedName>
        <fullName evidence="2">Uncharacterized protein</fullName>
    </submittedName>
</protein>
<name>A0A9Q0JG31_9ROSI</name>
<keyword evidence="3" id="KW-1185">Reference proteome</keyword>
<reference evidence="2" key="1">
    <citation type="submission" date="2022-02" db="EMBL/GenBank/DDBJ databases">
        <authorList>
            <person name="Henning P.M."/>
            <person name="McCubbin A.G."/>
            <person name="Shore J.S."/>
        </authorList>
    </citation>
    <scope>NUCLEOTIDE SEQUENCE</scope>
    <source>
        <strain evidence="2">F60SS</strain>
        <tissue evidence="2">Leaves</tissue>
    </source>
</reference>
<gene>
    <name evidence="2" type="ORF">Tsubulata_040907</name>
</gene>
<feature type="non-terminal residue" evidence="2">
    <location>
        <position position="1"/>
    </location>
</feature>
<comment type="caution">
    <text evidence="2">The sequence shown here is derived from an EMBL/GenBank/DDBJ whole genome shotgun (WGS) entry which is preliminary data.</text>
</comment>
<dbReference type="AlphaFoldDB" id="A0A9Q0JG31"/>
<feature type="region of interest" description="Disordered" evidence="1">
    <location>
        <begin position="56"/>
        <end position="88"/>
    </location>
</feature>
<feature type="region of interest" description="Disordered" evidence="1">
    <location>
        <begin position="1"/>
        <end position="36"/>
    </location>
</feature>
<accession>A0A9Q0JG31</accession>
<dbReference type="Proteomes" id="UP001141552">
    <property type="component" value="Unassembled WGS sequence"/>
</dbReference>
<dbReference type="EMBL" id="JAKUCV010003354">
    <property type="protein sequence ID" value="KAJ4839295.1"/>
    <property type="molecule type" value="Genomic_DNA"/>
</dbReference>
<reference evidence="2" key="2">
    <citation type="journal article" date="2023" name="Plants (Basel)">
        <title>Annotation of the Turnera subulata (Passifloraceae) Draft Genome Reveals the S-Locus Evolved after the Divergence of Turneroideae from Passifloroideae in a Stepwise Manner.</title>
        <authorList>
            <person name="Henning P.M."/>
            <person name="Roalson E.H."/>
            <person name="Mir W."/>
            <person name="McCubbin A.G."/>
            <person name="Shore J.S."/>
        </authorList>
    </citation>
    <scope>NUCLEOTIDE SEQUENCE</scope>
    <source>
        <strain evidence="2">F60SS</strain>
    </source>
</reference>
<proteinExistence type="predicted"/>
<sequence>GKSPRVRRLQVQPVGPGTAARRHGEEGGGATSRRRPASWLLEWRSSRAARWRARRRFRDEEQQRSSWGLGSATTPRVEEDGRGGACVVGGGKGEERWICVDPSS</sequence>
<organism evidence="2 3">
    <name type="scientific">Turnera subulata</name>
    <dbReference type="NCBI Taxonomy" id="218843"/>
    <lineage>
        <taxon>Eukaryota</taxon>
        <taxon>Viridiplantae</taxon>
        <taxon>Streptophyta</taxon>
        <taxon>Embryophyta</taxon>
        <taxon>Tracheophyta</taxon>
        <taxon>Spermatophyta</taxon>
        <taxon>Magnoliopsida</taxon>
        <taxon>eudicotyledons</taxon>
        <taxon>Gunneridae</taxon>
        <taxon>Pentapetalae</taxon>
        <taxon>rosids</taxon>
        <taxon>fabids</taxon>
        <taxon>Malpighiales</taxon>
        <taxon>Passifloraceae</taxon>
        <taxon>Turnera</taxon>
    </lineage>
</organism>
<evidence type="ECO:0000313" key="3">
    <source>
        <dbReference type="Proteomes" id="UP001141552"/>
    </source>
</evidence>
<evidence type="ECO:0000313" key="2">
    <source>
        <dbReference type="EMBL" id="KAJ4839295.1"/>
    </source>
</evidence>